<dbReference type="Pfam" id="PF04073">
    <property type="entry name" value="tRNA_edit"/>
    <property type="match status" value="1"/>
</dbReference>
<dbReference type="GO" id="GO:0004812">
    <property type="term" value="F:aminoacyl-tRNA ligase activity"/>
    <property type="evidence" value="ECO:0007669"/>
    <property type="project" value="UniProtKB-KW"/>
</dbReference>
<organism evidence="4 5">
    <name type="scientific">Companilactobacillus heilongjiangensis</name>
    <dbReference type="NCBI Taxonomy" id="1074467"/>
    <lineage>
        <taxon>Bacteria</taxon>
        <taxon>Bacillati</taxon>
        <taxon>Bacillota</taxon>
        <taxon>Bacilli</taxon>
        <taxon>Lactobacillales</taxon>
        <taxon>Lactobacillaceae</taxon>
        <taxon>Companilactobacillus</taxon>
    </lineage>
</organism>
<keyword evidence="4" id="KW-0030">Aminoacyl-tRNA synthetase</keyword>
<dbReference type="InterPro" id="IPR040285">
    <property type="entry name" value="ProX/PRXD1"/>
</dbReference>
<dbReference type="CDD" id="cd04335">
    <property type="entry name" value="PrdX_deacylase"/>
    <property type="match status" value="1"/>
</dbReference>
<evidence type="ECO:0000313" key="5">
    <source>
        <dbReference type="Proteomes" id="UP000061546"/>
    </source>
</evidence>
<proteinExistence type="inferred from homology"/>
<accession>A0A0K2LFD9</accession>
<dbReference type="PANTHER" id="PTHR31423">
    <property type="entry name" value="YBAK DOMAIN-CONTAINING PROTEIN"/>
    <property type="match status" value="1"/>
</dbReference>
<protein>
    <submittedName>
        <fullName evidence="4">Prolyl-tRNA synthetase</fullName>
    </submittedName>
</protein>
<dbReference type="InterPro" id="IPR007214">
    <property type="entry name" value="YbaK/aa-tRNA-synth-assoc-dom"/>
</dbReference>
<dbReference type="GO" id="GO:0002161">
    <property type="term" value="F:aminoacyl-tRNA deacylase activity"/>
    <property type="evidence" value="ECO:0007669"/>
    <property type="project" value="InterPro"/>
</dbReference>
<evidence type="ECO:0000256" key="2">
    <source>
        <dbReference type="ARBA" id="ARBA00022917"/>
    </source>
</evidence>
<dbReference type="FunFam" id="3.90.960.10:FF:000005">
    <property type="entry name" value="Putative prolyl-tRNA synthetase"/>
    <property type="match status" value="1"/>
</dbReference>
<dbReference type="SUPFAM" id="SSF55826">
    <property type="entry name" value="YbaK/ProRS associated domain"/>
    <property type="match status" value="1"/>
</dbReference>
<evidence type="ECO:0000256" key="1">
    <source>
        <dbReference type="ARBA" id="ARBA00010201"/>
    </source>
</evidence>
<keyword evidence="2" id="KW-0648">Protein biosynthesis</keyword>
<keyword evidence="4" id="KW-0436">Ligase</keyword>
<dbReference type="GO" id="GO:0006412">
    <property type="term" value="P:translation"/>
    <property type="evidence" value="ECO:0007669"/>
    <property type="project" value="UniProtKB-KW"/>
</dbReference>
<evidence type="ECO:0000259" key="3">
    <source>
        <dbReference type="Pfam" id="PF04073"/>
    </source>
</evidence>
<dbReference type="Gene3D" id="3.90.960.10">
    <property type="entry name" value="YbaK/aminoacyl-tRNA synthetase-associated domain"/>
    <property type="match status" value="1"/>
</dbReference>
<dbReference type="Proteomes" id="UP000061546">
    <property type="component" value="Chromosome"/>
</dbReference>
<dbReference type="RefSeq" id="WP_041499975.1">
    <property type="nucleotide sequence ID" value="NZ_BJDV01000003.1"/>
</dbReference>
<dbReference type="KEGG" id="lhi:JP39_11350"/>
<dbReference type="STRING" id="1074467.JP39_11350"/>
<dbReference type="PANTHER" id="PTHR31423:SF3">
    <property type="entry name" value="PROLYL-TRNA SYNTHETASE ASSOCIATED DOMAIN-CONTAINING PROTEIN 1-RELATED"/>
    <property type="match status" value="1"/>
</dbReference>
<evidence type="ECO:0000313" key="4">
    <source>
        <dbReference type="EMBL" id="ALB29903.1"/>
    </source>
</evidence>
<dbReference type="OrthoDB" id="9798587at2"/>
<dbReference type="AlphaFoldDB" id="A0A0K2LFD9"/>
<dbReference type="EMBL" id="CP012559">
    <property type="protein sequence ID" value="ALB29903.1"/>
    <property type="molecule type" value="Genomic_DNA"/>
</dbReference>
<feature type="domain" description="YbaK/aminoacyl-tRNA synthetase-associated" evidence="3">
    <location>
        <begin position="23"/>
        <end position="149"/>
    </location>
</feature>
<reference evidence="4 5" key="1">
    <citation type="submission" date="2015-08" db="EMBL/GenBank/DDBJ databases">
        <title>Genomic sequence of Lactobacillus heilongjiangensis DSM 28069, isolated from Chinese traditional pickle.</title>
        <authorList>
            <person name="Jiang X."/>
            <person name="Zheng B."/>
            <person name="Cheng H."/>
        </authorList>
    </citation>
    <scope>NUCLEOTIDE SEQUENCE [LARGE SCALE GENOMIC DNA]</scope>
    <source>
        <strain evidence="4 5">DSM 28069</strain>
    </source>
</reference>
<keyword evidence="5" id="KW-1185">Reference proteome</keyword>
<gene>
    <name evidence="4" type="ORF">JP39_11350</name>
</gene>
<name>A0A0K2LFD9_9LACO</name>
<sequence>MSPFEQVKAELAKLNISYDIVEHPAVFTTDVADEYIKGKVGVRTKSLFLTNKKKKAFYLVFMDDDKRLDMNHFAEIVGEKHIKFASEASLMEKLGLKPGVVSIFGLLNNKEKDVQVYFEKDIVGDIPLTFHPNDNTKTIFVKMDDLVKFLNDLGFEYNVIEL</sequence>
<comment type="similarity">
    <text evidence="1">Belongs to the PRORSD1 family.</text>
</comment>
<dbReference type="InterPro" id="IPR036754">
    <property type="entry name" value="YbaK/aa-tRNA-synt-asso_dom_sf"/>
</dbReference>